<feature type="compositionally biased region" description="Low complexity" evidence="1">
    <location>
        <begin position="228"/>
        <end position="240"/>
    </location>
</feature>
<evidence type="ECO:0000259" key="2">
    <source>
        <dbReference type="Pfam" id="PF10481"/>
    </source>
</evidence>
<feature type="compositionally biased region" description="Basic and acidic residues" evidence="1">
    <location>
        <begin position="39"/>
        <end position="50"/>
    </location>
</feature>
<dbReference type="PANTHER" id="PTHR18874:SF10">
    <property type="entry name" value="CENTROMERE PROTEIN F"/>
    <property type="match status" value="1"/>
</dbReference>
<gene>
    <name evidence="3" type="ORF">J4Q44_G00227280</name>
</gene>
<feature type="compositionally biased region" description="Basic and acidic residues" evidence="1">
    <location>
        <begin position="90"/>
        <end position="110"/>
    </location>
</feature>
<name>A0AAN8QLH0_9TELE</name>
<dbReference type="EMBL" id="JAGTTL010000020">
    <property type="protein sequence ID" value="KAK6307580.1"/>
    <property type="molecule type" value="Genomic_DNA"/>
</dbReference>
<dbReference type="GO" id="GO:0051310">
    <property type="term" value="P:metaphase chromosome alignment"/>
    <property type="evidence" value="ECO:0007669"/>
    <property type="project" value="TreeGrafter"/>
</dbReference>
<protein>
    <recommendedName>
        <fullName evidence="2">Centromere protein Cenp-F N-terminal domain-containing protein</fullName>
    </recommendedName>
</protein>
<dbReference type="InterPro" id="IPR043513">
    <property type="entry name" value="Cenp-F"/>
</dbReference>
<dbReference type="Proteomes" id="UP001356427">
    <property type="component" value="Unassembled WGS sequence"/>
</dbReference>
<organism evidence="3 4">
    <name type="scientific">Coregonus suidteri</name>
    <dbReference type="NCBI Taxonomy" id="861788"/>
    <lineage>
        <taxon>Eukaryota</taxon>
        <taxon>Metazoa</taxon>
        <taxon>Chordata</taxon>
        <taxon>Craniata</taxon>
        <taxon>Vertebrata</taxon>
        <taxon>Euteleostomi</taxon>
        <taxon>Actinopterygii</taxon>
        <taxon>Neopterygii</taxon>
        <taxon>Teleostei</taxon>
        <taxon>Protacanthopterygii</taxon>
        <taxon>Salmoniformes</taxon>
        <taxon>Salmonidae</taxon>
        <taxon>Coregoninae</taxon>
        <taxon>Coregonus</taxon>
    </lineage>
</organism>
<reference evidence="3 4" key="1">
    <citation type="submission" date="2021-04" db="EMBL/GenBank/DDBJ databases">
        <authorList>
            <person name="De Guttry C."/>
            <person name="Zahm M."/>
            <person name="Klopp C."/>
            <person name="Cabau C."/>
            <person name="Louis A."/>
            <person name="Berthelot C."/>
            <person name="Parey E."/>
            <person name="Roest Crollius H."/>
            <person name="Montfort J."/>
            <person name="Robinson-Rechavi M."/>
            <person name="Bucao C."/>
            <person name="Bouchez O."/>
            <person name="Gislard M."/>
            <person name="Lluch J."/>
            <person name="Milhes M."/>
            <person name="Lampietro C."/>
            <person name="Lopez Roques C."/>
            <person name="Donnadieu C."/>
            <person name="Braasch I."/>
            <person name="Desvignes T."/>
            <person name="Postlethwait J."/>
            <person name="Bobe J."/>
            <person name="Wedekind C."/>
            <person name="Guiguen Y."/>
        </authorList>
    </citation>
    <scope>NUCLEOTIDE SEQUENCE [LARGE SCALE GENOMIC DNA]</scope>
    <source>
        <strain evidence="3">Cs_M1</strain>
        <tissue evidence="3">Blood</tissue>
    </source>
</reference>
<sequence>MSWAVEDRKDGLPGKALQKIQEIEGQLDNLKKERTQKHQKSEASAVKRENQSLVESCDALEKACQKATHDQGEREQQVSYLDGQLNTSKKTIERLEQELKNYKNEKDHSQPSHSSDLQSYSTPQKTFATPAATPIYRQHDSRLEDLQERYNQEVEVKLLNQSSVSNKDIAARQQAGSSVFPRQQQDQGCQSKGNIETPLKRRGGGGTSSDGFLWNAEETPIKPGQRFSTSVSQFDSDGSSSLQMEQLMMLKQELKNNVS</sequence>
<dbReference type="GO" id="GO:0010389">
    <property type="term" value="P:regulation of G2/M transition of mitotic cell cycle"/>
    <property type="evidence" value="ECO:0007669"/>
    <property type="project" value="TreeGrafter"/>
</dbReference>
<feature type="region of interest" description="Disordered" evidence="1">
    <location>
        <begin position="28"/>
        <end position="132"/>
    </location>
</feature>
<evidence type="ECO:0000313" key="4">
    <source>
        <dbReference type="Proteomes" id="UP001356427"/>
    </source>
</evidence>
<dbReference type="GO" id="GO:0000278">
    <property type="term" value="P:mitotic cell cycle"/>
    <property type="evidence" value="ECO:0007669"/>
    <property type="project" value="TreeGrafter"/>
</dbReference>
<dbReference type="GO" id="GO:0005634">
    <property type="term" value="C:nucleus"/>
    <property type="evidence" value="ECO:0007669"/>
    <property type="project" value="TreeGrafter"/>
</dbReference>
<feature type="compositionally biased region" description="Polar residues" evidence="1">
    <location>
        <begin position="111"/>
        <end position="127"/>
    </location>
</feature>
<feature type="compositionally biased region" description="Basic and acidic residues" evidence="1">
    <location>
        <begin position="59"/>
        <end position="76"/>
    </location>
</feature>
<dbReference type="GO" id="GO:0070840">
    <property type="term" value="F:dynein complex binding"/>
    <property type="evidence" value="ECO:0007669"/>
    <property type="project" value="TreeGrafter"/>
</dbReference>
<dbReference type="InterPro" id="IPR018463">
    <property type="entry name" value="Centromere_CenpF_N"/>
</dbReference>
<dbReference type="Pfam" id="PF10481">
    <property type="entry name" value="CENP-F_N"/>
    <property type="match status" value="1"/>
</dbReference>
<accession>A0AAN8QLH0</accession>
<dbReference type="GO" id="GO:0000922">
    <property type="term" value="C:spindle pole"/>
    <property type="evidence" value="ECO:0007669"/>
    <property type="project" value="TreeGrafter"/>
</dbReference>
<feature type="domain" description="Centromere protein Cenp-F N-terminal" evidence="2">
    <location>
        <begin position="38"/>
        <end position="258"/>
    </location>
</feature>
<feature type="compositionally biased region" description="Polar residues" evidence="1">
    <location>
        <begin position="174"/>
        <end position="194"/>
    </location>
</feature>
<dbReference type="GO" id="GO:0000775">
    <property type="term" value="C:chromosome, centromeric region"/>
    <property type="evidence" value="ECO:0007669"/>
    <property type="project" value="InterPro"/>
</dbReference>
<dbReference type="PANTHER" id="PTHR18874">
    <property type="entry name" value="CMF/LEK/CENP CELL DIVISION-RELATED"/>
    <property type="match status" value="1"/>
</dbReference>
<dbReference type="GO" id="GO:0008017">
    <property type="term" value="F:microtubule binding"/>
    <property type="evidence" value="ECO:0007669"/>
    <property type="project" value="InterPro"/>
</dbReference>
<evidence type="ECO:0000256" key="1">
    <source>
        <dbReference type="SAM" id="MobiDB-lite"/>
    </source>
</evidence>
<proteinExistence type="predicted"/>
<feature type="region of interest" description="Disordered" evidence="1">
    <location>
        <begin position="169"/>
        <end position="240"/>
    </location>
</feature>
<comment type="caution">
    <text evidence="3">The sequence shown here is derived from an EMBL/GenBank/DDBJ whole genome shotgun (WGS) entry which is preliminary data.</text>
</comment>
<dbReference type="AlphaFoldDB" id="A0AAN8QLH0"/>
<evidence type="ECO:0000313" key="3">
    <source>
        <dbReference type="EMBL" id="KAK6307580.1"/>
    </source>
</evidence>
<keyword evidence="4" id="KW-1185">Reference proteome</keyword>